<comment type="caution">
    <text evidence="1">The sequence shown here is derived from an EMBL/GenBank/DDBJ whole genome shotgun (WGS) entry which is preliminary data.</text>
</comment>
<evidence type="ECO:0000313" key="1">
    <source>
        <dbReference type="EMBL" id="PAV28801.1"/>
    </source>
</evidence>
<accession>A0A2A2I9X1</accession>
<evidence type="ECO:0008006" key="3">
    <source>
        <dbReference type="Google" id="ProtNLM"/>
    </source>
</evidence>
<gene>
    <name evidence="1" type="ORF">CIL05_14330</name>
</gene>
<name>A0A2A2I9X1_9BACI</name>
<sequence>MKKILLLSFVLLCCFFVMLLWQFIKPEAKLAESKIAEKQVDDFILHMRVNETEKGIQVLQSIQYVGKEIVEIKHQSPLVSVSLLNRNHDYTGSTVSKALKKGDVYPGEEIIFPSPKKGECNLYLQARFNVNGEEVSIDHVEKLFFE</sequence>
<organism evidence="1 2">
    <name type="scientific">Virgibacillus profundi</name>
    <dbReference type="NCBI Taxonomy" id="2024555"/>
    <lineage>
        <taxon>Bacteria</taxon>
        <taxon>Bacillati</taxon>
        <taxon>Bacillota</taxon>
        <taxon>Bacilli</taxon>
        <taxon>Bacillales</taxon>
        <taxon>Bacillaceae</taxon>
        <taxon>Virgibacillus</taxon>
    </lineage>
</organism>
<keyword evidence="2" id="KW-1185">Reference proteome</keyword>
<evidence type="ECO:0000313" key="2">
    <source>
        <dbReference type="Proteomes" id="UP000218887"/>
    </source>
</evidence>
<dbReference type="OrthoDB" id="2969671at2"/>
<dbReference type="Proteomes" id="UP000218887">
    <property type="component" value="Unassembled WGS sequence"/>
</dbReference>
<dbReference type="AlphaFoldDB" id="A0A2A2I9X1"/>
<dbReference type="RefSeq" id="WP_095656241.1">
    <property type="nucleotide sequence ID" value="NZ_NPOA01000010.1"/>
</dbReference>
<dbReference type="EMBL" id="NPOA01000010">
    <property type="protein sequence ID" value="PAV28801.1"/>
    <property type="molecule type" value="Genomic_DNA"/>
</dbReference>
<protein>
    <recommendedName>
        <fullName evidence="3">DUF4352 domain-containing protein</fullName>
    </recommendedName>
</protein>
<reference evidence="1 2" key="1">
    <citation type="submission" date="2017-08" db="EMBL/GenBank/DDBJ databases">
        <title>Virgibacillus indicus sp. nov. and Virgibacillus profoundi sp. nov, two moderately halophilic bacteria isolated from marine sediment by using the Microfluidic Streak Plate.</title>
        <authorList>
            <person name="Xu B."/>
            <person name="Hu B."/>
            <person name="Wang J."/>
            <person name="Zhu Y."/>
            <person name="Huang L."/>
            <person name="Du W."/>
            <person name="Huang Y."/>
        </authorList>
    </citation>
    <scope>NUCLEOTIDE SEQUENCE [LARGE SCALE GENOMIC DNA]</scope>
    <source>
        <strain evidence="1 2">IO3-P3-H5</strain>
    </source>
</reference>
<proteinExistence type="predicted"/>